<dbReference type="EMBL" id="PGCK01000002">
    <property type="protein sequence ID" value="MCD1293970.1"/>
    <property type="molecule type" value="Genomic_DNA"/>
</dbReference>
<reference evidence="1 2" key="1">
    <citation type="submission" date="2017-11" db="EMBL/GenBank/DDBJ databases">
        <title>Isolation and Characterization of Family Methanocellaceae Species from Potential Methane Hydrate Area Offshore Southwestern Taiwan.</title>
        <authorList>
            <person name="Zhang W.-L."/>
            <person name="Chen W.-C."/>
            <person name="Lai M.-C."/>
            <person name="Chen S.-C."/>
        </authorList>
    </citation>
    <scope>NUCLEOTIDE SEQUENCE [LARGE SCALE GENOMIC DNA]</scope>
    <source>
        <strain evidence="1 2">CWC-04</strain>
    </source>
</reference>
<protein>
    <submittedName>
        <fullName evidence="1">Uncharacterized protein</fullName>
    </submittedName>
</protein>
<evidence type="ECO:0000313" key="2">
    <source>
        <dbReference type="Proteomes" id="UP001320159"/>
    </source>
</evidence>
<dbReference type="Proteomes" id="UP001320159">
    <property type="component" value="Unassembled WGS sequence"/>
</dbReference>
<proteinExistence type="predicted"/>
<accession>A0AAP2W488</accession>
<gene>
    <name evidence="1" type="ORF">CUJ83_03030</name>
</gene>
<dbReference type="PROSITE" id="PS51257">
    <property type="entry name" value="PROKAR_LIPOPROTEIN"/>
    <property type="match status" value="1"/>
</dbReference>
<keyword evidence="2" id="KW-1185">Reference proteome</keyword>
<comment type="caution">
    <text evidence="1">The sequence shown here is derived from an EMBL/GenBank/DDBJ whole genome shotgun (WGS) entry which is preliminary data.</text>
</comment>
<dbReference type="AlphaFoldDB" id="A0AAP2W488"/>
<evidence type="ECO:0000313" key="1">
    <source>
        <dbReference type="EMBL" id="MCD1293970.1"/>
    </source>
</evidence>
<dbReference type="RefSeq" id="WP_230740481.1">
    <property type="nucleotide sequence ID" value="NZ_PGCK01000002.1"/>
</dbReference>
<sequence>MREWSELFILSLISFMVMALSCQNVLAMNIGPSMDFSEHVPVNKDALASSLSSINVGEEDDGKTITVNIGETLVANFLEYEYVWNMRPNQDVRIIDNIFMESYPVQHKISMEVLRSTQIYFDKVDKKDNRVLKTIVISLAVENDVKGTKPGNIIDSYHDIGSIFSIPAFSVPSVYRETFSMPSFMEKSIFGIFSFPL</sequence>
<organism evidence="1 2">
    <name type="scientific">Methanooceanicella nereidis</name>
    <dbReference type="NCBI Taxonomy" id="2052831"/>
    <lineage>
        <taxon>Archaea</taxon>
        <taxon>Methanobacteriati</taxon>
        <taxon>Methanobacteriota</taxon>
        <taxon>Stenosarchaea group</taxon>
        <taxon>Methanomicrobia</taxon>
        <taxon>Methanocellales</taxon>
        <taxon>Methanocellaceae</taxon>
        <taxon>Methanooceanicella</taxon>
    </lineage>
</organism>
<name>A0AAP2W488_9EURY</name>